<dbReference type="InterPro" id="IPR048958">
    <property type="entry name" value="Polysacc_lyase_14"/>
</dbReference>
<protein>
    <recommendedName>
        <fullName evidence="2">Polysaccharide lyase 14 domain-containing protein</fullName>
    </recommendedName>
</protein>
<accession>A0A284R532</accession>
<dbReference type="STRING" id="47428.A0A284R532"/>
<evidence type="ECO:0000313" key="3">
    <source>
        <dbReference type="EMBL" id="SJL03830.1"/>
    </source>
</evidence>
<reference evidence="4" key="1">
    <citation type="journal article" date="2017" name="Nat. Ecol. Evol.">
        <title>Genome expansion and lineage-specific genetic innovations in the forest pathogenic fungi Armillaria.</title>
        <authorList>
            <person name="Sipos G."/>
            <person name="Prasanna A.N."/>
            <person name="Walter M.C."/>
            <person name="O'Connor E."/>
            <person name="Balint B."/>
            <person name="Krizsan K."/>
            <person name="Kiss B."/>
            <person name="Hess J."/>
            <person name="Varga T."/>
            <person name="Slot J."/>
            <person name="Riley R."/>
            <person name="Boka B."/>
            <person name="Rigling D."/>
            <person name="Barry K."/>
            <person name="Lee J."/>
            <person name="Mihaltcheva S."/>
            <person name="LaButti K."/>
            <person name="Lipzen A."/>
            <person name="Waldron R."/>
            <person name="Moloney N.M."/>
            <person name="Sperisen C."/>
            <person name="Kredics L."/>
            <person name="Vagvoelgyi C."/>
            <person name="Patrignani A."/>
            <person name="Fitzpatrick D."/>
            <person name="Nagy I."/>
            <person name="Doyle S."/>
            <person name="Anderson J.B."/>
            <person name="Grigoriev I.V."/>
            <person name="Gueldener U."/>
            <person name="Muensterkoetter M."/>
            <person name="Nagy L.G."/>
        </authorList>
    </citation>
    <scope>NUCLEOTIDE SEQUENCE [LARGE SCALE GENOMIC DNA]</scope>
    <source>
        <strain evidence="4">C18/9</strain>
    </source>
</reference>
<dbReference type="OrthoDB" id="3337916at2759"/>
<evidence type="ECO:0000259" key="2">
    <source>
        <dbReference type="Pfam" id="PF21294"/>
    </source>
</evidence>
<feature type="domain" description="Polysaccharide lyase 14" evidence="2">
    <location>
        <begin position="72"/>
        <end position="286"/>
    </location>
</feature>
<dbReference type="OMA" id="NLRLMWR"/>
<evidence type="ECO:0000256" key="1">
    <source>
        <dbReference type="SAM" id="MobiDB-lite"/>
    </source>
</evidence>
<gene>
    <name evidence="3" type="ORF">ARMOST_07187</name>
</gene>
<name>A0A284R532_ARMOS</name>
<dbReference type="PANTHER" id="PTHR40124:SF1">
    <property type="entry name" value="DISAGGREGATASE RELATED REPEAT PROTEIN"/>
    <property type="match status" value="1"/>
</dbReference>
<dbReference type="Gene3D" id="2.60.120.200">
    <property type="match status" value="1"/>
</dbReference>
<dbReference type="PANTHER" id="PTHR40124">
    <property type="match status" value="1"/>
</dbReference>
<proteinExistence type="predicted"/>
<evidence type="ECO:0000313" key="4">
    <source>
        <dbReference type="Proteomes" id="UP000219338"/>
    </source>
</evidence>
<dbReference type="Proteomes" id="UP000219338">
    <property type="component" value="Unassembled WGS sequence"/>
</dbReference>
<keyword evidence="4" id="KW-1185">Reference proteome</keyword>
<feature type="region of interest" description="Disordered" evidence="1">
    <location>
        <begin position="52"/>
        <end position="72"/>
    </location>
</feature>
<sequence>MHPLIPVPGDRLRKGFTSSSSLAKSSDNVNIKHVPLDDSALGVHKVFNRTSHNVVSPPVPSHPNPDDGEQPEQAWKAFYPRGSINPSASVVGGFGFYVAGPPGFLNGTVNEAIMSYRVIFESGWEWAKGGKLPGVFGGEGDASYRCSGGRQNDRCQCFDARLMWRPNSAGEIYTYFPLTEDNEAAILRVPGSRKNPDYGFSVGRGAFTWPVGRWVDVALRVKLNEMSKQDGELELYIDGKTVISVHGLTMKMSKDTKIKGMHFQTFFGGHTEDWASPKDQKAWFGDVTGVVLD</sequence>
<dbReference type="AlphaFoldDB" id="A0A284R532"/>
<organism evidence="3 4">
    <name type="scientific">Armillaria ostoyae</name>
    <name type="common">Armillaria root rot fungus</name>
    <dbReference type="NCBI Taxonomy" id="47428"/>
    <lineage>
        <taxon>Eukaryota</taxon>
        <taxon>Fungi</taxon>
        <taxon>Dikarya</taxon>
        <taxon>Basidiomycota</taxon>
        <taxon>Agaricomycotina</taxon>
        <taxon>Agaricomycetes</taxon>
        <taxon>Agaricomycetidae</taxon>
        <taxon>Agaricales</taxon>
        <taxon>Marasmiineae</taxon>
        <taxon>Physalacriaceae</taxon>
        <taxon>Armillaria</taxon>
    </lineage>
</organism>
<dbReference type="Pfam" id="PF21294">
    <property type="entry name" value="Polysacc_lyase_14"/>
    <property type="match status" value="1"/>
</dbReference>
<dbReference type="EMBL" id="FUEG01000004">
    <property type="protein sequence ID" value="SJL03830.1"/>
    <property type="molecule type" value="Genomic_DNA"/>
</dbReference>